<name>A0A2K3KSB5_TRIPR</name>
<organism evidence="1 2">
    <name type="scientific">Trifolium pratense</name>
    <name type="common">Red clover</name>
    <dbReference type="NCBI Taxonomy" id="57577"/>
    <lineage>
        <taxon>Eukaryota</taxon>
        <taxon>Viridiplantae</taxon>
        <taxon>Streptophyta</taxon>
        <taxon>Embryophyta</taxon>
        <taxon>Tracheophyta</taxon>
        <taxon>Spermatophyta</taxon>
        <taxon>Magnoliopsida</taxon>
        <taxon>eudicotyledons</taxon>
        <taxon>Gunneridae</taxon>
        <taxon>Pentapetalae</taxon>
        <taxon>rosids</taxon>
        <taxon>fabids</taxon>
        <taxon>Fabales</taxon>
        <taxon>Fabaceae</taxon>
        <taxon>Papilionoideae</taxon>
        <taxon>50 kb inversion clade</taxon>
        <taxon>NPAAA clade</taxon>
        <taxon>Hologalegina</taxon>
        <taxon>IRL clade</taxon>
        <taxon>Trifolieae</taxon>
        <taxon>Trifolium</taxon>
    </lineage>
</organism>
<dbReference type="PANTHER" id="PTHR35317:SF27">
    <property type="entry name" value="RETROVIRUS-RELATED POL POLYPROTEIN FROM TRANSPOSON TNT 1-94"/>
    <property type="match status" value="1"/>
</dbReference>
<dbReference type="PANTHER" id="PTHR35317">
    <property type="entry name" value="OS04G0629600 PROTEIN"/>
    <property type="match status" value="1"/>
</dbReference>
<accession>A0A2K3KSB5</accession>
<evidence type="ECO:0000313" key="1">
    <source>
        <dbReference type="EMBL" id="PNX69182.1"/>
    </source>
</evidence>
<reference evidence="1 2" key="2">
    <citation type="journal article" date="2017" name="Front. Plant Sci.">
        <title>Gene Classification and Mining of Molecular Markers Useful in Red Clover (Trifolium pratense) Breeding.</title>
        <authorList>
            <person name="Istvanek J."/>
            <person name="Dluhosova J."/>
            <person name="Dluhos P."/>
            <person name="Patkova L."/>
            <person name="Nedelnik J."/>
            <person name="Repkova J."/>
        </authorList>
    </citation>
    <scope>NUCLEOTIDE SEQUENCE [LARGE SCALE GENOMIC DNA]</scope>
    <source>
        <strain evidence="2">cv. Tatra</strain>
        <tissue evidence="1">Young leaves</tissue>
    </source>
</reference>
<dbReference type="Pfam" id="PF14223">
    <property type="entry name" value="Retrotran_gag_2"/>
    <property type="match status" value="1"/>
</dbReference>
<reference evidence="1 2" key="1">
    <citation type="journal article" date="2014" name="Am. J. Bot.">
        <title>Genome assembly and annotation for red clover (Trifolium pratense; Fabaceae).</title>
        <authorList>
            <person name="Istvanek J."/>
            <person name="Jaros M."/>
            <person name="Krenek A."/>
            <person name="Repkova J."/>
        </authorList>
    </citation>
    <scope>NUCLEOTIDE SEQUENCE [LARGE SCALE GENOMIC DNA]</scope>
    <source>
        <strain evidence="2">cv. Tatra</strain>
        <tissue evidence="1">Young leaves</tissue>
    </source>
</reference>
<comment type="caution">
    <text evidence="1">The sequence shown here is derived from an EMBL/GenBank/DDBJ whole genome shotgun (WGS) entry which is preliminary data.</text>
</comment>
<gene>
    <name evidence="1" type="ORF">L195_g056575</name>
</gene>
<dbReference type="EMBL" id="ASHM01107807">
    <property type="protein sequence ID" value="PNX69182.1"/>
    <property type="molecule type" value="Genomic_DNA"/>
</dbReference>
<proteinExistence type="predicted"/>
<sequence length="118" mass="13782">MAESSNYMQPSIPRFDGFYDHWAMLMENLLRSKEFWDLIENGVTIAPANATQEQLKAAEDSRLKDLKAKNYLFQAIDRTILETILSKDTPKEIWDSMRQKYQGSSKNIDNCQQDEDAW</sequence>
<dbReference type="AlphaFoldDB" id="A0A2K3KSB5"/>
<dbReference type="Proteomes" id="UP000236291">
    <property type="component" value="Unassembled WGS sequence"/>
</dbReference>
<evidence type="ECO:0000313" key="2">
    <source>
        <dbReference type="Proteomes" id="UP000236291"/>
    </source>
</evidence>
<protein>
    <submittedName>
        <fullName evidence="1">Retrovirus-related Pol polyprotein from transposon TNT 1-94</fullName>
    </submittedName>
</protein>